<evidence type="ECO:0000256" key="1">
    <source>
        <dbReference type="SAM" id="Phobius"/>
    </source>
</evidence>
<keyword evidence="1" id="KW-0472">Membrane</keyword>
<dbReference type="Proteomes" id="UP000229370">
    <property type="component" value="Unassembled WGS sequence"/>
</dbReference>
<dbReference type="EMBL" id="PFQK01000089">
    <property type="protein sequence ID" value="PJC81361.1"/>
    <property type="molecule type" value="Genomic_DNA"/>
</dbReference>
<feature type="transmembrane region" description="Helical" evidence="1">
    <location>
        <begin position="280"/>
        <end position="297"/>
    </location>
</feature>
<keyword evidence="1" id="KW-0812">Transmembrane</keyword>
<comment type="caution">
    <text evidence="2">The sequence shown here is derived from an EMBL/GenBank/DDBJ whole genome shotgun (WGS) entry which is preliminary data.</text>
</comment>
<proteinExistence type="predicted"/>
<feature type="transmembrane region" description="Helical" evidence="1">
    <location>
        <begin position="254"/>
        <end position="273"/>
    </location>
</feature>
<name>A0A2M8GLD3_9BACT</name>
<feature type="transmembrane region" description="Helical" evidence="1">
    <location>
        <begin position="163"/>
        <end position="186"/>
    </location>
</feature>
<feature type="transmembrane region" description="Helical" evidence="1">
    <location>
        <begin position="327"/>
        <end position="348"/>
    </location>
</feature>
<feature type="transmembrane region" description="Helical" evidence="1">
    <location>
        <begin position="135"/>
        <end position="156"/>
    </location>
</feature>
<sequence length="462" mass="53849">MNNKIQNPKFKIQTNFKFQIFLVFLFFLVIRLFPYINNSVPTGYDAGLYLLNFKTFPNIPDWVRLGFAPGLYAAIYLMIKLGVSPESTLIPLSIFSQIFLFFSLYFVVKKLFGEKTALATSFIFTVSAIQFRTFWYFYVNNTFGLAFLLLSIYFFTKKSLFPACLLAILTGLFHLPTFLILFLIIVVETVFNTHDRWFYLKSLFLILAVSGLYYLPVFRQTLQPFFRPLWRSTLAVRLATKTLAPSYGGAFYSLKISFLLVAFYLPLALFGLIKKKANKRLFIIGLIITALIVLTKFSFYQRFMIPLDIFLILLAGIGLKDLDFLKFYLFLLLIFIIGFIIKTSSPLINKSLLTEIKIFGKNHQQGFILATAREDPSWLMGYTDLSVISQGFGSEDRYWKNDQWQKFYSSSSGERKIELLKKLPQPLYIFINDRYLGTFDWIKDRLCFAPQTLHFYQFICRD</sequence>
<evidence type="ECO:0000313" key="3">
    <source>
        <dbReference type="Proteomes" id="UP000229370"/>
    </source>
</evidence>
<feature type="transmembrane region" description="Helical" evidence="1">
    <location>
        <begin position="88"/>
        <end position="108"/>
    </location>
</feature>
<accession>A0A2M8GLD3</accession>
<dbReference type="AlphaFoldDB" id="A0A2M8GLD3"/>
<evidence type="ECO:0000313" key="2">
    <source>
        <dbReference type="EMBL" id="PJC81361.1"/>
    </source>
</evidence>
<evidence type="ECO:0008006" key="4">
    <source>
        <dbReference type="Google" id="ProtNLM"/>
    </source>
</evidence>
<feature type="transmembrane region" description="Helical" evidence="1">
    <location>
        <begin position="20"/>
        <end position="36"/>
    </location>
</feature>
<protein>
    <recommendedName>
        <fullName evidence="4">Glycosyltransferase RgtA/B/C/D-like domain-containing protein</fullName>
    </recommendedName>
</protein>
<keyword evidence="1" id="KW-1133">Transmembrane helix</keyword>
<reference evidence="3" key="1">
    <citation type="submission" date="2017-09" db="EMBL/GenBank/DDBJ databases">
        <title>Depth-based differentiation of microbial function through sediment-hosted aquifers and enrichment of novel symbionts in the deep terrestrial subsurface.</title>
        <authorList>
            <person name="Probst A.J."/>
            <person name="Ladd B."/>
            <person name="Jarett J.K."/>
            <person name="Geller-Mcgrath D.E."/>
            <person name="Sieber C.M.K."/>
            <person name="Emerson J.B."/>
            <person name="Anantharaman K."/>
            <person name="Thomas B.C."/>
            <person name="Malmstrom R."/>
            <person name="Stieglmeier M."/>
            <person name="Klingl A."/>
            <person name="Woyke T."/>
            <person name="Ryan C.M."/>
            <person name="Banfield J.F."/>
        </authorList>
    </citation>
    <scope>NUCLEOTIDE SEQUENCE [LARGE SCALE GENOMIC DNA]</scope>
</reference>
<gene>
    <name evidence="2" type="ORF">CO007_05170</name>
</gene>
<organism evidence="2 3">
    <name type="scientific">Candidatus Roizmanbacteria bacterium CG_4_8_14_3_um_filter_36_10</name>
    <dbReference type="NCBI Taxonomy" id="1974834"/>
    <lineage>
        <taxon>Bacteria</taxon>
        <taxon>Candidatus Roizmaniibacteriota</taxon>
    </lineage>
</organism>
<feature type="transmembrane region" description="Helical" evidence="1">
    <location>
        <begin position="198"/>
        <end position="217"/>
    </location>
</feature>